<gene>
    <name evidence="6" type="ORF">V1264_014714</name>
</gene>
<feature type="domain" description="PDZ" evidence="5">
    <location>
        <begin position="250"/>
        <end position="320"/>
    </location>
</feature>
<dbReference type="EMBL" id="JBAMIC010000003">
    <property type="protein sequence ID" value="KAK7110918.1"/>
    <property type="molecule type" value="Genomic_DNA"/>
</dbReference>
<feature type="region of interest" description="Disordered" evidence="4">
    <location>
        <begin position="637"/>
        <end position="745"/>
    </location>
</feature>
<evidence type="ECO:0000313" key="7">
    <source>
        <dbReference type="Proteomes" id="UP001374579"/>
    </source>
</evidence>
<feature type="domain" description="PDZ" evidence="5">
    <location>
        <begin position="121"/>
        <end position="203"/>
    </location>
</feature>
<feature type="compositionally biased region" description="Basic residues" evidence="4">
    <location>
        <begin position="375"/>
        <end position="384"/>
    </location>
</feature>
<comment type="caution">
    <text evidence="6">The sequence shown here is derived from an EMBL/GenBank/DDBJ whole genome shotgun (WGS) entry which is preliminary data.</text>
</comment>
<feature type="compositionally biased region" description="Basic and acidic residues" evidence="4">
    <location>
        <begin position="844"/>
        <end position="864"/>
    </location>
</feature>
<evidence type="ECO:0000256" key="2">
    <source>
        <dbReference type="ARBA" id="ARBA00022737"/>
    </source>
</evidence>
<dbReference type="PANTHER" id="PTHR23116:SF29">
    <property type="entry name" value="PDZ DOMAIN-CONTAINING PROTEIN 7"/>
    <property type="match status" value="1"/>
</dbReference>
<accession>A0AAN9BRV1</accession>
<feature type="compositionally biased region" description="Basic and acidic residues" evidence="4">
    <location>
        <begin position="531"/>
        <end position="567"/>
    </location>
</feature>
<dbReference type="PANTHER" id="PTHR23116">
    <property type="entry name" value="PDZ DOMAIN CONTAINING WHIRLIN AND HARMONIN-RELATED"/>
    <property type="match status" value="1"/>
</dbReference>
<feature type="compositionally biased region" description="Low complexity" evidence="4">
    <location>
        <begin position="97"/>
        <end position="108"/>
    </location>
</feature>
<dbReference type="GO" id="GO:0042995">
    <property type="term" value="C:cell projection"/>
    <property type="evidence" value="ECO:0007669"/>
    <property type="project" value="UniProtKB-SubCell"/>
</dbReference>
<feature type="compositionally biased region" description="Low complexity" evidence="4">
    <location>
        <begin position="777"/>
        <end position="791"/>
    </location>
</feature>
<feature type="region of interest" description="Disordered" evidence="4">
    <location>
        <begin position="607"/>
        <end position="626"/>
    </location>
</feature>
<keyword evidence="3" id="KW-0966">Cell projection</keyword>
<feature type="region of interest" description="Disordered" evidence="4">
    <location>
        <begin position="758"/>
        <end position="899"/>
    </location>
</feature>
<keyword evidence="2" id="KW-0677">Repeat</keyword>
<feature type="compositionally biased region" description="Basic and acidic residues" evidence="4">
    <location>
        <begin position="385"/>
        <end position="414"/>
    </location>
</feature>
<sequence length="1248" mass="139139">MDSRGGGGKADFFTTFHQLCVKLLTAQERSALHNSLQTYQTSRNVTSLVSRTRGLWTSQRKLQLLPFVRSVIAVTDRQQFDALLGVHEGLVVRGPRSSKASSMSSTRSGNHPAGRRADTHVVKIRPSASPRMGFSIRGGSEYGLGVFVSVVEPGSSAEAAGLKTGDQILEANAVDLKKASSKRAADVLSSSAKHTLVVRRTRKVPEWKVTKERVLWYDVATRKLVAAPTGELSAVKQTPDAEEREVKERKVVLRITRDTDFVGLNVRGGKEFGLGIYISRVDKGGVAERGGVEVGDQLVQINEHKLDNVPHDTAVDLLRDGNHLVLTLWAVGRFPAYKEVFSEYVWSDGSDKANGGSLLHSAELHPQPRVIPIRQRGRVRHRTKTRESRVDRSPRDSGIDLHHPLPDYDDHHDLDDDEEEDLEEGFPVHAELFYPRDQDIIFRGNYTENWRDLDRAYGGADTASTATANSERRGSSATYGSKSLSGVGSDSDSSDAEMDYTTFLERKTRRDEERQAAREEAARHVRTTGQHKAESSRMEREEPAHQGRTARQHETESSGMTREEPAHRGRTVVMKSRTENSTVTARVEPTPMSSTQQVVRVEPRLVKTTDRTEHNEERLRNRLQDLHATDSVREDFDHYSEVDMVTTESRSRQPSGSSSMHIQHPDSNDIYAVVRKPPRRQPPKGGEEAKTTTNGSRPHHDARSNSSGSSGSESGMGRHHRTHIYHINASPTTNRRGGGRGDDEEEDDYVVVAEVMEEVATRDPSPPADYRRPSLASDVSSDSNSGSTVTDPLPRHTGGGREGGGGGAGESPTASELLSQEIRRLETRKSNIGSREILQLTEPAPDRQDREQEKAVKGAEEGKKGGTWSAIKKKLTGSFRGKKGKKREPVPKQDGSFSMGSVRKKGIFERSFGSQMMNQLTVDKYNLMMLEERARGLLRKDESEAVLRHIKNYHDNKDLDRLVSVLLVILDKPEKLQLLKDIRGVVFPIHVGRFDRLVAQHEVSAFDKTSSKLHLPLSPVHRSDSHVKPRTKLMTTVLDTDGHFHIQSVAQEDLDTERQSRAVTAMHQTHETPNSRPHDHHGTAPSNHSDCRSDGMMKNNINNNNNYKDHRNDRRGRQPSNADMPLPPPPEWRDDIEVIIIEKEPAPRPRTPPAPEEGFVVYVSKQKKNIGLIVCGGAGDHRDRSVRIEMVMPWGACADDERIQSGMHILSVDDQSVQGLTQAEAIALLKRCFTDPKSVNMKLRLKQP</sequence>
<organism evidence="6 7">
    <name type="scientific">Littorina saxatilis</name>
    <dbReference type="NCBI Taxonomy" id="31220"/>
    <lineage>
        <taxon>Eukaryota</taxon>
        <taxon>Metazoa</taxon>
        <taxon>Spiralia</taxon>
        <taxon>Lophotrochozoa</taxon>
        <taxon>Mollusca</taxon>
        <taxon>Gastropoda</taxon>
        <taxon>Caenogastropoda</taxon>
        <taxon>Littorinimorpha</taxon>
        <taxon>Littorinoidea</taxon>
        <taxon>Littorinidae</taxon>
        <taxon>Littorina</taxon>
    </lineage>
</organism>
<dbReference type="Proteomes" id="UP001374579">
    <property type="component" value="Unassembled WGS sequence"/>
</dbReference>
<dbReference type="Gene3D" id="1.20.1160.20">
    <property type="match status" value="2"/>
</dbReference>
<feature type="region of interest" description="Disordered" evidence="4">
    <location>
        <begin position="95"/>
        <end position="117"/>
    </location>
</feature>
<feature type="compositionally biased region" description="Polar residues" evidence="4">
    <location>
        <begin position="462"/>
        <end position="479"/>
    </location>
</feature>
<evidence type="ECO:0000256" key="1">
    <source>
        <dbReference type="ARBA" id="ARBA00004316"/>
    </source>
</evidence>
<dbReference type="FunFam" id="2.30.42.10:FF:000087">
    <property type="entry name" value="Whirlin a"/>
    <property type="match status" value="1"/>
</dbReference>
<feature type="domain" description="PDZ" evidence="5">
    <location>
        <begin position="1160"/>
        <end position="1231"/>
    </location>
</feature>
<dbReference type="AlphaFoldDB" id="A0AAN9BRV1"/>
<feature type="compositionally biased region" description="Basic and acidic residues" evidence="4">
    <location>
        <begin position="1107"/>
        <end position="1116"/>
    </location>
</feature>
<feature type="compositionally biased region" description="Low complexity" evidence="4">
    <location>
        <begin position="480"/>
        <end position="491"/>
    </location>
</feature>
<dbReference type="SMART" id="SM00228">
    <property type="entry name" value="PDZ"/>
    <property type="match status" value="3"/>
</dbReference>
<feature type="region of interest" description="Disordered" evidence="4">
    <location>
        <begin position="357"/>
        <end position="422"/>
    </location>
</feature>
<keyword evidence="7" id="KW-1185">Reference proteome</keyword>
<dbReference type="Pfam" id="PF00595">
    <property type="entry name" value="PDZ"/>
    <property type="match status" value="2"/>
</dbReference>
<dbReference type="GO" id="GO:0005886">
    <property type="term" value="C:plasma membrane"/>
    <property type="evidence" value="ECO:0007669"/>
    <property type="project" value="TreeGrafter"/>
</dbReference>
<evidence type="ECO:0000259" key="5">
    <source>
        <dbReference type="PROSITE" id="PS50106"/>
    </source>
</evidence>
<reference evidence="6 7" key="1">
    <citation type="submission" date="2024-02" db="EMBL/GenBank/DDBJ databases">
        <title>Chromosome-scale genome assembly of the rough periwinkle Littorina saxatilis.</title>
        <authorList>
            <person name="De Jode A."/>
            <person name="Faria R."/>
            <person name="Formenti G."/>
            <person name="Sims Y."/>
            <person name="Smith T.P."/>
            <person name="Tracey A."/>
            <person name="Wood J.M.D."/>
            <person name="Zagrodzka Z.B."/>
            <person name="Johannesson K."/>
            <person name="Butlin R.K."/>
            <person name="Leder E.H."/>
        </authorList>
    </citation>
    <scope>NUCLEOTIDE SEQUENCE [LARGE SCALE GENOMIC DNA]</scope>
    <source>
        <strain evidence="6">Snail1</strain>
        <tissue evidence="6">Muscle</tissue>
    </source>
</reference>
<feature type="compositionally biased region" description="Low complexity" evidence="4">
    <location>
        <begin position="704"/>
        <end position="715"/>
    </location>
</feature>
<protein>
    <recommendedName>
        <fullName evidence="5">PDZ domain-containing protein</fullName>
    </recommendedName>
</protein>
<feature type="region of interest" description="Disordered" evidence="4">
    <location>
        <begin position="1051"/>
        <end position="1132"/>
    </location>
</feature>
<comment type="subcellular location">
    <subcellularLocation>
        <location evidence="1">Cell projection</location>
    </subcellularLocation>
</comment>
<dbReference type="InterPro" id="IPR036034">
    <property type="entry name" value="PDZ_sf"/>
</dbReference>
<dbReference type="SUPFAM" id="SSF50156">
    <property type="entry name" value="PDZ domain-like"/>
    <property type="match status" value="3"/>
</dbReference>
<evidence type="ECO:0000256" key="3">
    <source>
        <dbReference type="ARBA" id="ARBA00023273"/>
    </source>
</evidence>
<feature type="compositionally biased region" description="Gly residues" evidence="4">
    <location>
        <begin position="800"/>
        <end position="809"/>
    </location>
</feature>
<evidence type="ECO:0000313" key="6">
    <source>
        <dbReference type="EMBL" id="KAK7110918.1"/>
    </source>
</evidence>
<name>A0AAN9BRV1_9CAEN</name>
<dbReference type="InterPro" id="IPR051844">
    <property type="entry name" value="USH2_Complex_Protein"/>
</dbReference>
<dbReference type="Gene3D" id="2.30.42.10">
    <property type="match status" value="3"/>
</dbReference>
<feature type="compositionally biased region" description="Basic and acidic residues" evidence="4">
    <location>
        <begin position="504"/>
        <end position="523"/>
    </location>
</feature>
<dbReference type="PROSITE" id="PS50106">
    <property type="entry name" value="PDZ"/>
    <property type="match status" value="3"/>
</dbReference>
<dbReference type="InterPro" id="IPR001478">
    <property type="entry name" value="PDZ"/>
</dbReference>
<proteinExistence type="predicted"/>
<feature type="compositionally biased region" description="Basic residues" evidence="4">
    <location>
        <begin position="871"/>
        <end position="886"/>
    </location>
</feature>
<evidence type="ECO:0000256" key="4">
    <source>
        <dbReference type="SAM" id="MobiDB-lite"/>
    </source>
</evidence>
<feature type="region of interest" description="Disordered" evidence="4">
    <location>
        <begin position="461"/>
        <end position="598"/>
    </location>
</feature>